<dbReference type="SUPFAM" id="SSF54593">
    <property type="entry name" value="Glyoxalase/Bleomycin resistance protein/Dihydroxybiphenyl dioxygenase"/>
    <property type="match status" value="1"/>
</dbReference>
<dbReference type="RefSeq" id="WP_049665406.1">
    <property type="nucleotide sequence ID" value="NZ_LFXJ01000005.1"/>
</dbReference>
<dbReference type="Pfam" id="PF00903">
    <property type="entry name" value="Glyoxalase"/>
    <property type="match status" value="1"/>
</dbReference>
<evidence type="ECO:0000313" key="2">
    <source>
        <dbReference type="EMBL" id="KMY32257.1"/>
    </source>
</evidence>
<feature type="domain" description="VOC" evidence="1">
    <location>
        <begin position="2"/>
        <end position="116"/>
    </location>
</feature>
<gene>
    <name evidence="2" type="ORF">ACZ11_08915</name>
</gene>
<dbReference type="AlphaFoldDB" id="A0A0K9FDD0"/>
<dbReference type="EMBL" id="LFXJ01000005">
    <property type="protein sequence ID" value="KMY32257.1"/>
    <property type="molecule type" value="Genomic_DNA"/>
</dbReference>
<accession>A0A0K9FDD0</accession>
<comment type="caution">
    <text evidence="2">The sequence shown here is derived from an EMBL/GenBank/DDBJ whole genome shotgun (WGS) entry which is preliminary data.</text>
</comment>
<evidence type="ECO:0000259" key="1">
    <source>
        <dbReference type="PROSITE" id="PS51819"/>
    </source>
</evidence>
<dbReference type="OrthoDB" id="2703022at2"/>
<dbReference type="InterPro" id="IPR040553">
    <property type="entry name" value="TxDE"/>
</dbReference>
<dbReference type="PROSITE" id="PS51819">
    <property type="entry name" value="VOC"/>
    <property type="match status" value="1"/>
</dbReference>
<proteinExistence type="predicted"/>
<dbReference type="PATRIC" id="fig|582475.4.peg.1335"/>
<sequence length="224" mass="25774">MEIKSLTLQTDNLQSMKEFYMNKLGFHLIAENKDSFQIQTGTSILEFTNRDTVGKPFYHFAFNIPANQFEEAKFWLKNKVQLLTEDGEDQVNFSHLPAHAIYFEDPSGNILECIARYGVNEESSEPFTINSIFHISEIGLIVDDVLKVGKELSKAHIFERDNKPLNEKSLNFMGVREIGIFIILARPGRRWIFSDKYSTILPLEISVNNGRKLIVNHDGEFIIE</sequence>
<dbReference type="Gene3D" id="3.10.180.10">
    <property type="entry name" value="2,3-Dihydroxybiphenyl 1,2-Dioxygenase, domain 1"/>
    <property type="match status" value="1"/>
</dbReference>
<dbReference type="InterPro" id="IPR004360">
    <property type="entry name" value="Glyas_Fos-R_dOase_dom"/>
</dbReference>
<dbReference type="Proteomes" id="UP000037326">
    <property type="component" value="Unassembled WGS sequence"/>
</dbReference>
<dbReference type="InterPro" id="IPR037523">
    <property type="entry name" value="VOC_core"/>
</dbReference>
<name>A0A0K9FDD0_9BACI</name>
<evidence type="ECO:0000313" key="3">
    <source>
        <dbReference type="Proteomes" id="UP000037326"/>
    </source>
</evidence>
<organism evidence="2 3">
    <name type="scientific">Lysinibacillus xylanilyticus</name>
    <dbReference type="NCBI Taxonomy" id="582475"/>
    <lineage>
        <taxon>Bacteria</taxon>
        <taxon>Bacillati</taxon>
        <taxon>Bacillota</taxon>
        <taxon>Bacilli</taxon>
        <taxon>Bacillales</taxon>
        <taxon>Bacillaceae</taxon>
        <taxon>Lysinibacillus</taxon>
    </lineage>
</organism>
<dbReference type="GeneID" id="96598378"/>
<dbReference type="Pfam" id="PF18711">
    <property type="entry name" value="TxDE"/>
    <property type="match status" value="1"/>
</dbReference>
<reference evidence="3" key="1">
    <citation type="submission" date="2015-07" db="EMBL/GenBank/DDBJ databases">
        <authorList>
            <consortium name="Consortium for Microbial Forensics and Genomics (microFORGE)"/>
            <person name="Knight B.M."/>
            <person name="Roberts D.P."/>
            <person name="Lin D."/>
            <person name="Hari K."/>
            <person name="Fletcher J."/>
            <person name="Melcher U."/>
            <person name="Blagden T."/>
            <person name="Winegar R.A."/>
        </authorList>
    </citation>
    <scope>NUCLEOTIDE SEQUENCE [LARGE SCALE GENOMIC DNA]</scope>
    <source>
        <strain evidence="3">DSM 23493</strain>
    </source>
</reference>
<protein>
    <recommendedName>
        <fullName evidence="1">VOC domain-containing protein</fullName>
    </recommendedName>
</protein>
<dbReference type="InterPro" id="IPR029068">
    <property type="entry name" value="Glyas_Bleomycin-R_OHBP_Dase"/>
</dbReference>